<keyword evidence="3" id="KW-1185">Reference proteome</keyword>
<evidence type="ECO:0000313" key="3">
    <source>
        <dbReference type="Proteomes" id="UP000233375"/>
    </source>
</evidence>
<gene>
    <name evidence="2" type="ORF">CWS01_04570</name>
</gene>
<protein>
    <submittedName>
        <fullName evidence="2">Isomerase</fullName>
    </submittedName>
</protein>
<sequence>MKIGINQGTTLGNSTLALDLELCEKHGYDYIEIRSVDKLVEYLETHTMDDLVQFFETHHIKPLSLNALIYFNNRTEEEYAKVLAEFKDMLEIAKTLKVDKFVVVPTVTEKKIKKSAIKESCVEVLTELSDFAEPYGVKLALEFIGHPHATVNTLAFANEIVETVNRDNVGIVFDTFQFYAMNSTLEDLRNTDGSKIFIFHINDVDDYMPGILLDEDRVYPGHGVIDLNSILAILKEKGVHEHVSVEIFRPEYYQLDAEEVIKTAKETTIQVVSKYFEVEKVY</sequence>
<dbReference type="InterPro" id="IPR013022">
    <property type="entry name" value="Xyl_isomerase-like_TIM-brl"/>
</dbReference>
<feature type="domain" description="Xylose isomerase-like TIM barrel" evidence="1">
    <location>
        <begin position="20"/>
        <end position="263"/>
    </location>
</feature>
<dbReference type="InterPro" id="IPR036237">
    <property type="entry name" value="Xyl_isomerase-like_sf"/>
</dbReference>
<dbReference type="GO" id="GO:0016853">
    <property type="term" value="F:isomerase activity"/>
    <property type="evidence" value="ECO:0007669"/>
    <property type="project" value="UniProtKB-KW"/>
</dbReference>
<comment type="caution">
    <text evidence="2">The sequence shown here is derived from an EMBL/GenBank/DDBJ whole genome shotgun (WGS) entry which is preliminary data.</text>
</comment>
<reference evidence="2 3" key="1">
    <citation type="journal article" date="2003" name="Int. J. Syst. Evol. Microbiol.">
        <title>Bacillus nealsonii sp. nov., isolated from a spacecraft-assembly facility, whose spores are gamma-radiation resistant.</title>
        <authorList>
            <person name="Venkateswaran K."/>
            <person name="Kempf M."/>
            <person name="Chen F."/>
            <person name="Satomi M."/>
            <person name="Nicholson W."/>
            <person name="Kern R."/>
        </authorList>
    </citation>
    <scope>NUCLEOTIDE SEQUENCE [LARGE SCALE GENOMIC DNA]</scope>
    <source>
        <strain evidence="2 3">FO-92</strain>
    </source>
</reference>
<evidence type="ECO:0000313" key="2">
    <source>
        <dbReference type="EMBL" id="PKG24838.1"/>
    </source>
</evidence>
<dbReference type="Gene3D" id="3.20.20.150">
    <property type="entry name" value="Divalent-metal-dependent TIM barrel enzymes"/>
    <property type="match status" value="1"/>
</dbReference>
<proteinExistence type="predicted"/>
<accession>A0A2N0Z5P2</accession>
<dbReference type="EMBL" id="PISE01000010">
    <property type="protein sequence ID" value="PKG24838.1"/>
    <property type="molecule type" value="Genomic_DNA"/>
</dbReference>
<dbReference type="RefSeq" id="WP_101175868.1">
    <property type="nucleotide sequence ID" value="NZ_PISE01000010.1"/>
</dbReference>
<organism evidence="2 3">
    <name type="scientific">Niallia nealsonii</name>
    <dbReference type="NCBI Taxonomy" id="115979"/>
    <lineage>
        <taxon>Bacteria</taxon>
        <taxon>Bacillati</taxon>
        <taxon>Bacillota</taxon>
        <taxon>Bacilli</taxon>
        <taxon>Bacillales</taxon>
        <taxon>Bacillaceae</taxon>
        <taxon>Niallia</taxon>
    </lineage>
</organism>
<dbReference type="PANTHER" id="PTHR12110">
    <property type="entry name" value="HYDROXYPYRUVATE ISOMERASE"/>
    <property type="match status" value="1"/>
</dbReference>
<evidence type="ECO:0000259" key="1">
    <source>
        <dbReference type="Pfam" id="PF01261"/>
    </source>
</evidence>
<dbReference type="Proteomes" id="UP000233375">
    <property type="component" value="Unassembled WGS sequence"/>
</dbReference>
<dbReference type="AlphaFoldDB" id="A0A2N0Z5P2"/>
<keyword evidence="2" id="KW-0413">Isomerase</keyword>
<dbReference type="PANTHER" id="PTHR12110:SF21">
    <property type="entry name" value="XYLOSE ISOMERASE-LIKE TIM BARREL DOMAIN-CONTAINING PROTEIN"/>
    <property type="match status" value="1"/>
</dbReference>
<name>A0A2N0Z5P2_9BACI</name>
<dbReference type="OrthoDB" id="9782626at2"/>
<dbReference type="SUPFAM" id="SSF51658">
    <property type="entry name" value="Xylose isomerase-like"/>
    <property type="match status" value="1"/>
</dbReference>
<dbReference type="InterPro" id="IPR050312">
    <property type="entry name" value="IolE/XylAMocC-like"/>
</dbReference>
<dbReference type="Pfam" id="PF01261">
    <property type="entry name" value="AP_endonuc_2"/>
    <property type="match status" value="1"/>
</dbReference>